<dbReference type="EMBL" id="SUPL01000001">
    <property type="protein sequence ID" value="TJY37814.1"/>
    <property type="molecule type" value="Genomic_DNA"/>
</dbReference>
<keyword evidence="1" id="KW-0472">Membrane</keyword>
<keyword evidence="1" id="KW-1133">Transmembrane helix</keyword>
<evidence type="ECO:0000313" key="3">
    <source>
        <dbReference type="EMBL" id="TJY37814.1"/>
    </source>
</evidence>
<dbReference type="AlphaFoldDB" id="A0A4U0F211"/>
<feature type="transmembrane region" description="Helical" evidence="1">
    <location>
        <begin position="129"/>
        <end position="152"/>
    </location>
</feature>
<protein>
    <recommendedName>
        <fullName evidence="2">Signal transduction histidine kinase internal region domain-containing protein</fullName>
    </recommendedName>
</protein>
<reference evidence="3 4" key="1">
    <citation type="submission" date="2019-04" db="EMBL/GenBank/DDBJ databases">
        <title>Lacinutrix sp. nov., isolated from marine water.</title>
        <authorList>
            <person name="Kim W."/>
        </authorList>
    </citation>
    <scope>NUCLEOTIDE SEQUENCE [LARGE SCALE GENOMIC DNA]</scope>
    <source>
        <strain evidence="3 4">CAU 1491</strain>
    </source>
</reference>
<dbReference type="InterPro" id="IPR010559">
    <property type="entry name" value="Sig_transdc_His_kin_internal"/>
</dbReference>
<sequence>MKVLKSIKPYIDKKLINLTIVFYSAFSFFSLLKMIYFKSTGARFNNETWSFMFFETYFVDYVIVILFMSTALIITKQLIVKKYKLIYVVIIHLFLSTLLGIIIFFALFLVQSLTGSISTNISVSLVFHYYMNVIDLNFLIYFSLVGITHIYINQKEIKRIKLDEVKLRENLTQNKLQALKSHIQPHFLFNTLNNIVSLIDIDKNKSKSMLVDLSDLLRELIDNRNDNLWELSEELTIVDKYLDIIKVRFLDDIKIIKDIDENTTSALIPSMLIQTLIENAIKHGYSSKNTQLTIQIIVKKNKDKLMVLVKNNGKAIEEPIEKTINNGSGLTNLIERMKIIYQANFLFKISNVNQEVVVKTVIPFTIAEYKIHCD</sequence>
<dbReference type="OrthoDB" id="9809908at2"/>
<keyword evidence="4" id="KW-1185">Reference proteome</keyword>
<dbReference type="Proteomes" id="UP000307657">
    <property type="component" value="Unassembled WGS sequence"/>
</dbReference>
<feature type="transmembrane region" description="Helical" evidence="1">
    <location>
        <begin position="56"/>
        <end position="74"/>
    </location>
</feature>
<dbReference type="Pfam" id="PF06580">
    <property type="entry name" value="His_kinase"/>
    <property type="match status" value="1"/>
</dbReference>
<evidence type="ECO:0000259" key="2">
    <source>
        <dbReference type="Pfam" id="PF06580"/>
    </source>
</evidence>
<dbReference type="PANTHER" id="PTHR34220:SF7">
    <property type="entry name" value="SENSOR HISTIDINE KINASE YPDA"/>
    <property type="match status" value="1"/>
</dbReference>
<feature type="transmembrane region" description="Helical" evidence="1">
    <location>
        <begin position="86"/>
        <end position="109"/>
    </location>
</feature>
<dbReference type="GO" id="GO:0000155">
    <property type="term" value="F:phosphorelay sensor kinase activity"/>
    <property type="evidence" value="ECO:0007669"/>
    <property type="project" value="InterPro"/>
</dbReference>
<feature type="transmembrane region" description="Helical" evidence="1">
    <location>
        <begin position="15"/>
        <end position="36"/>
    </location>
</feature>
<gene>
    <name evidence="3" type="ORF">E5167_00740</name>
</gene>
<keyword evidence="1" id="KW-0812">Transmembrane</keyword>
<dbReference type="InterPro" id="IPR050640">
    <property type="entry name" value="Bact_2-comp_sensor_kinase"/>
</dbReference>
<dbReference type="Gene3D" id="3.30.565.10">
    <property type="entry name" value="Histidine kinase-like ATPase, C-terminal domain"/>
    <property type="match status" value="1"/>
</dbReference>
<organism evidence="3 4">
    <name type="scientific">Pontimicrobium aquaticum</name>
    <dbReference type="NCBI Taxonomy" id="2565367"/>
    <lineage>
        <taxon>Bacteria</taxon>
        <taxon>Pseudomonadati</taxon>
        <taxon>Bacteroidota</taxon>
        <taxon>Flavobacteriia</taxon>
        <taxon>Flavobacteriales</taxon>
        <taxon>Flavobacteriaceae</taxon>
        <taxon>Pontimicrobium</taxon>
    </lineage>
</organism>
<evidence type="ECO:0000256" key="1">
    <source>
        <dbReference type="SAM" id="Phobius"/>
    </source>
</evidence>
<name>A0A4U0F211_9FLAO</name>
<feature type="domain" description="Signal transduction histidine kinase internal region" evidence="2">
    <location>
        <begin position="175"/>
        <end position="251"/>
    </location>
</feature>
<evidence type="ECO:0000313" key="4">
    <source>
        <dbReference type="Proteomes" id="UP000307657"/>
    </source>
</evidence>
<dbReference type="PANTHER" id="PTHR34220">
    <property type="entry name" value="SENSOR HISTIDINE KINASE YPDA"/>
    <property type="match status" value="1"/>
</dbReference>
<proteinExistence type="predicted"/>
<dbReference type="GO" id="GO:0016020">
    <property type="term" value="C:membrane"/>
    <property type="evidence" value="ECO:0007669"/>
    <property type="project" value="InterPro"/>
</dbReference>
<dbReference type="SUPFAM" id="SSF55874">
    <property type="entry name" value="ATPase domain of HSP90 chaperone/DNA topoisomerase II/histidine kinase"/>
    <property type="match status" value="1"/>
</dbReference>
<dbReference type="InterPro" id="IPR036890">
    <property type="entry name" value="HATPase_C_sf"/>
</dbReference>
<accession>A0A4U0F211</accession>
<comment type="caution">
    <text evidence="3">The sequence shown here is derived from an EMBL/GenBank/DDBJ whole genome shotgun (WGS) entry which is preliminary data.</text>
</comment>
<dbReference type="RefSeq" id="WP_136840027.1">
    <property type="nucleotide sequence ID" value="NZ_SUPL01000001.1"/>
</dbReference>